<dbReference type="CDD" id="cd03225">
    <property type="entry name" value="ABC_cobalt_CbiO_domain1"/>
    <property type="match status" value="1"/>
</dbReference>
<comment type="function">
    <text evidence="10">Part of an ABC transporter complex. Responsible for energy coupling to the transport system.</text>
</comment>
<feature type="domain" description="ABC transporter" evidence="12">
    <location>
        <begin position="46"/>
        <end position="281"/>
    </location>
</feature>
<accession>A0A832S945</accession>
<protein>
    <recommendedName>
        <fullName evidence="10">ABC transporter ATP-binding protein</fullName>
    </recommendedName>
</protein>
<dbReference type="SMR" id="A0A832S945"/>
<sequence>MTISTLSSSYGNAQDVPAEDSDRHGSIEPGSEKAANAVERSGIPILEVKNLCHRYPHLDANTLEEINLKVYKGERVAVLGANGAGKSTLFKHLNGILKPLSGEVLVKGEKITKKNVRMCRETVGIVFQDPDDQVLAPSVEEDIAFGPINMGLSSEEVEKRVKEALKMVGLEGFEERAPHHLSGGQKKLVAIAGILAMRPEVIVLDEPTAGLDPLSSARFLELIMKMNKELGITLLLSTHDVDVVPYFAERVFVLHHGKLEADGIPEEIFSDPELLRKAHLRLPRIAEIFEMLQQEGVDINIKITAEKARDEILRVMDSRFQTFRMG</sequence>
<dbReference type="SMART" id="SM00382">
    <property type="entry name" value="AAA"/>
    <property type="match status" value="1"/>
</dbReference>
<dbReference type="GO" id="GO:0006824">
    <property type="term" value="P:cobalt ion transport"/>
    <property type="evidence" value="ECO:0007669"/>
    <property type="project" value="InterPro"/>
</dbReference>
<evidence type="ECO:0000256" key="3">
    <source>
        <dbReference type="ARBA" id="ARBA00022448"/>
    </source>
</evidence>
<evidence type="ECO:0000256" key="5">
    <source>
        <dbReference type="ARBA" id="ARBA00022741"/>
    </source>
</evidence>
<keyword evidence="8 10" id="KW-0472">Membrane</keyword>
<dbReference type="InterPro" id="IPR003439">
    <property type="entry name" value="ABC_transporter-like_ATP-bd"/>
</dbReference>
<dbReference type="AlphaFoldDB" id="A0A832S945"/>
<dbReference type="RefSeq" id="WP_011023914.1">
    <property type="nucleotide sequence ID" value="NZ_DUJU01000141.1"/>
</dbReference>
<evidence type="ECO:0000256" key="8">
    <source>
        <dbReference type="ARBA" id="ARBA00023136"/>
    </source>
</evidence>
<name>A0A832S945_9EURY</name>
<dbReference type="InterPro" id="IPR027417">
    <property type="entry name" value="P-loop_NTPase"/>
</dbReference>
<keyword evidence="4 10" id="KW-1003">Cell membrane</keyword>
<organism evidence="13 14">
    <name type="scientific">Methanosarcina acetivorans</name>
    <dbReference type="NCBI Taxonomy" id="2214"/>
    <lineage>
        <taxon>Archaea</taxon>
        <taxon>Methanobacteriati</taxon>
        <taxon>Methanobacteriota</taxon>
        <taxon>Stenosarchaea group</taxon>
        <taxon>Methanomicrobia</taxon>
        <taxon>Methanosarcinales</taxon>
        <taxon>Methanosarcinaceae</taxon>
        <taxon>Methanosarcina</taxon>
    </lineage>
</organism>
<dbReference type="InterPro" id="IPR017871">
    <property type="entry name" value="ABC_transporter-like_CS"/>
</dbReference>
<dbReference type="PANTHER" id="PTHR43553">
    <property type="entry name" value="HEAVY METAL TRANSPORTER"/>
    <property type="match status" value="1"/>
</dbReference>
<dbReference type="GeneID" id="1475914"/>
<dbReference type="PROSITE" id="PS00211">
    <property type="entry name" value="ABC_TRANSPORTER_1"/>
    <property type="match status" value="1"/>
</dbReference>
<dbReference type="SUPFAM" id="SSF52540">
    <property type="entry name" value="P-loop containing nucleoside triphosphate hydrolases"/>
    <property type="match status" value="1"/>
</dbReference>
<dbReference type="GO" id="GO:0043190">
    <property type="term" value="C:ATP-binding cassette (ABC) transporter complex"/>
    <property type="evidence" value="ECO:0007669"/>
    <property type="project" value="TreeGrafter"/>
</dbReference>
<dbReference type="InterPro" id="IPR005876">
    <property type="entry name" value="Co_trans_ATP-bd"/>
</dbReference>
<evidence type="ECO:0000256" key="2">
    <source>
        <dbReference type="ARBA" id="ARBA00005417"/>
    </source>
</evidence>
<dbReference type="InterPro" id="IPR003593">
    <property type="entry name" value="AAA+_ATPase"/>
</dbReference>
<evidence type="ECO:0000256" key="4">
    <source>
        <dbReference type="ARBA" id="ARBA00022475"/>
    </source>
</evidence>
<comment type="subcellular location">
    <subcellularLocation>
        <location evidence="1 10">Cell membrane</location>
        <topology evidence="1 10">Peripheral membrane protein</topology>
    </subcellularLocation>
</comment>
<evidence type="ECO:0000259" key="12">
    <source>
        <dbReference type="PROSITE" id="PS50893"/>
    </source>
</evidence>
<evidence type="ECO:0000256" key="6">
    <source>
        <dbReference type="ARBA" id="ARBA00022840"/>
    </source>
</evidence>
<dbReference type="Proteomes" id="UP000600774">
    <property type="component" value="Unassembled WGS sequence"/>
</dbReference>
<feature type="compositionally biased region" description="Polar residues" evidence="11">
    <location>
        <begin position="1"/>
        <end position="12"/>
    </location>
</feature>
<dbReference type="InterPro" id="IPR050095">
    <property type="entry name" value="ECF_ABC_transporter_ATP-bd"/>
</dbReference>
<dbReference type="FunFam" id="3.40.50.300:FF:000224">
    <property type="entry name" value="Energy-coupling factor transporter ATP-binding protein EcfA"/>
    <property type="match status" value="1"/>
</dbReference>
<keyword evidence="3 10" id="KW-0813">Transport</keyword>
<proteinExistence type="inferred from homology"/>
<evidence type="ECO:0000256" key="7">
    <source>
        <dbReference type="ARBA" id="ARBA00022967"/>
    </source>
</evidence>
<comment type="caution">
    <text evidence="13">The sequence shown here is derived from an EMBL/GenBank/DDBJ whole genome shotgun (WGS) entry which is preliminary data.</text>
</comment>
<dbReference type="PROSITE" id="PS50893">
    <property type="entry name" value="ABC_TRANSPORTER_2"/>
    <property type="match status" value="1"/>
</dbReference>
<dbReference type="NCBIfam" id="TIGR01166">
    <property type="entry name" value="cbiO"/>
    <property type="match status" value="1"/>
</dbReference>
<dbReference type="GO" id="GO:0042626">
    <property type="term" value="F:ATPase-coupled transmembrane transporter activity"/>
    <property type="evidence" value="ECO:0007669"/>
    <property type="project" value="TreeGrafter"/>
</dbReference>
<dbReference type="InterPro" id="IPR015856">
    <property type="entry name" value="ABC_transpr_CbiO/EcfA_su"/>
</dbReference>
<evidence type="ECO:0000256" key="10">
    <source>
        <dbReference type="RuleBase" id="RU364103"/>
    </source>
</evidence>
<evidence type="ECO:0000256" key="9">
    <source>
        <dbReference type="ARBA" id="ARBA00025157"/>
    </source>
</evidence>
<evidence type="ECO:0000313" key="14">
    <source>
        <dbReference type="Proteomes" id="UP000600774"/>
    </source>
</evidence>
<evidence type="ECO:0000256" key="1">
    <source>
        <dbReference type="ARBA" id="ARBA00004202"/>
    </source>
</evidence>
<dbReference type="OMA" id="TALWITH"/>
<dbReference type="PANTHER" id="PTHR43553:SF24">
    <property type="entry name" value="ENERGY-COUPLING FACTOR TRANSPORTER ATP-BINDING PROTEIN ECFA1"/>
    <property type="match status" value="1"/>
</dbReference>
<dbReference type="GO" id="GO:0016887">
    <property type="term" value="F:ATP hydrolysis activity"/>
    <property type="evidence" value="ECO:0007669"/>
    <property type="project" value="InterPro"/>
</dbReference>
<keyword evidence="7" id="KW-1278">Translocase</keyword>
<comment type="similarity">
    <text evidence="2 10">Belongs to the ABC transporter superfamily.</text>
</comment>
<evidence type="ECO:0000256" key="11">
    <source>
        <dbReference type="SAM" id="MobiDB-lite"/>
    </source>
</evidence>
<dbReference type="Gene3D" id="3.40.50.300">
    <property type="entry name" value="P-loop containing nucleotide triphosphate hydrolases"/>
    <property type="match status" value="1"/>
</dbReference>
<evidence type="ECO:0000313" key="13">
    <source>
        <dbReference type="EMBL" id="HIH94781.1"/>
    </source>
</evidence>
<comment type="function">
    <text evidence="9">Probably part of an ABC transporter complex. Responsible for energy coupling to the transport system.</text>
</comment>
<reference evidence="13" key="1">
    <citation type="journal article" date="2020" name="bioRxiv">
        <title>A rank-normalized archaeal taxonomy based on genome phylogeny resolves widespread incomplete and uneven classifications.</title>
        <authorList>
            <person name="Rinke C."/>
            <person name="Chuvochina M."/>
            <person name="Mussig A.J."/>
            <person name="Chaumeil P.-A."/>
            <person name="Waite D.W."/>
            <person name="Whitman W.B."/>
            <person name="Parks D.H."/>
            <person name="Hugenholtz P."/>
        </authorList>
    </citation>
    <scope>NUCLEOTIDE SEQUENCE</scope>
    <source>
        <strain evidence="13">UBA8876</strain>
    </source>
</reference>
<dbReference type="GO" id="GO:0005524">
    <property type="term" value="F:ATP binding"/>
    <property type="evidence" value="ECO:0007669"/>
    <property type="project" value="UniProtKB-UniRule"/>
</dbReference>
<keyword evidence="6 10" id="KW-0067">ATP-binding</keyword>
<dbReference type="Pfam" id="PF00005">
    <property type="entry name" value="ABC_tran"/>
    <property type="match status" value="1"/>
</dbReference>
<feature type="region of interest" description="Disordered" evidence="11">
    <location>
        <begin position="1"/>
        <end position="34"/>
    </location>
</feature>
<gene>
    <name evidence="13" type="ORF">HA338_12410</name>
</gene>
<keyword evidence="5 10" id="KW-0547">Nucleotide-binding</keyword>
<dbReference type="EMBL" id="DUJU01000141">
    <property type="protein sequence ID" value="HIH94781.1"/>
    <property type="molecule type" value="Genomic_DNA"/>
</dbReference>